<evidence type="ECO:0000256" key="2">
    <source>
        <dbReference type="ARBA" id="ARBA00022737"/>
    </source>
</evidence>
<dbReference type="STRING" id="1076935.U4L9W8"/>
<gene>
    <name evidence="4" type="ORF">PCON_06566</name>
</gene>
<dbReference type="PROSITE" id="PS50294">
    <property type="entry name" value="WD_REPEATS_REGION"/>
    <property type="match status" value="2"/>
</dbReference>
<dbReference type="InterPro" id="IPR001680">
    <property type="entry name" value="WD40_rpt"/>
</dbReference>
<evidence type="ECO:0000313" key="4">
    <source>
        <dbReference type="EMBL" id="CCX06979.1"/>
    </source>
</evidence>
<keyword evidence="2" id="KW-0677">Repeat</keyword>
<reference evidence="4 5" key="1">
    <citation type="journal article" date="2013" name="PLoS Genet.">
        <title>The genome and development-dependent transcriptomes of Pyronema confluens: a window into fungal evolution.</title>
        <authorList>
            <person name="Traeger S."/>
            <person name="Altegoer F."/>
            <person name="Freitag M."/>
            <person name="Gabaldon T."/>
            <person name="Kempken F."/>
            <person name="Kumar A."/>
            <person name="Marcet-Houben M."/>
            <person name="Poggeler S."/>
            <person name="Stajich J.E."/>
            <person name="Nowrousian M."/>
        </authorList>
    </citation>
    <scope>NUCLEOTIDE SEQUENCE [LARGE SCALE GENOMIC DNA]</scope>
    <source>
        <strain evidence="5">CBS 100304</strain>
        <tissue evidence="4">Vegetative mycelium</tissue>
    </source>
</reference>
<protein>
    <submittedName>
        <fullName evidence="4">Similar to Meiotic recombination protein rec14 acc. no. Q09150</fullName>
    </submittedName>
</protein>
<dbReference type="InterPro" id="IPR036322">
    <property type="entry name" value="WD40_repeat_dom_sf"/>
</dbReference>
<accession>U4L9W8</accession>
<dbReference type="SMART" id="SM00320">
    <property type="entry name" value="WD40"/>
    <property type="match status" value="7"/>
</dbReference>
<dbReference type="GO" id="GO:0005634">
    <property type="term" value="C:nucleus"/>
    <property type="evidence" value="ECO:0007669"/>
    <property type="project" value="TreeGrafter"/>
</dbReference>
<dbReference type="eggNOG" id="KOG4155">
    <property type="taxonomic scope" value="Eukaryota"/>
</dbReference>
<evidence type="ECO:0000313" key="5">
    <source>
        <dbReference type="Proteomes" id="UP000018144"/>
    </source>
</evidence>
<dbReference type="OMA" id="LDSSMCL"/>
<dbReference type="Pfam" id="PF00400">
    <property type="entry name" value="WD40"/>
    <property type="match status" value="4"/>
</dbReference>
<proteinExistence type="predicted"/>
<name>U4L9W8_PYROM</name>
<dbReference type="PROSITE" id="PS50082">
    <property type="entry name" value="WD_REPEATS_2"/>
    <property type="match status" value="2"/>
</dbReference>
<dbReference type="EMBL" id="HF935329">
    <property type="protein sequence ID" value="CCX06979.1"/>
    <property type="molecule type" value="Genomic_DNA"/>
</dbReference>
<evidence type="ECO:0000256" key="3">
    <source>
        <dbReference type="PROSITE-ProRule" id="PRU00221"/>
    </source>
</evidence>
<sequence>MSKQYLTAHVAANAHEFDIYGLAVTPKYVLTASGDSSIKLWETGNPEHILAHEFRGAHPLGAHHIAVNRNTGTIAASVGYSGEIVLWDLENLKQLHRIETKDQDDIRGFWAIALSPAGDRLFGVNCHGRIAIWDTANPQKALTDLSTKSSFGTALDVSPDGNLVASGHQNGDVFVFNTNTNKMHHCLHGLTTPIRTVKFSPGGKLLAVAGDSMVISLFDVASGDLVNNLTGHSAIVFSVAWNPVGDHVISGSVDGKVKVWSVDTFQCVATQNEASLAIYSVQTIPKGSGIGDGFIAVGANKNIYYYRESAGEQA</sequence>
<dbReference type="SUPFAM" id="SSF50978">
    <property type="entry name" value="WD40 repeat-like"/>
    <property type="match status" value="1"/>
</dbReference>
<dbReference type="AlphaFoldDB" id="U4L9W8"/>
<keyword evidence="1 3" id="KW-0853">WD repeat</keyword>
<dbReference type="PANTHER" id="PTHR44090:SF1">
    <property type="entry name" value="SUPERKILLER COMPLEX PROTEIN 8"/>
    <property type="match status" value="1"/>
</dbReference>
<dbReference type="CDD" id="cd00200">
    <property type="entry name" value="WD40"/>
    <property type="match status" value="1"/>
</dbReference>
<dbReference type="OrthoDB" id="10251741at2759"/>
<dbReference type="Proteomes" id="UP000018144">
    <property type="component" value="Unassembled WGS sequence"/>
</dbReference>
<keyword evidence="5" id="KW-1185">Reference proteome</keyword>
<dbReference type="InterPro" id="IPR015943">
    <property type="entry name" value="WD40/YVTN_repeat-like_dom_sf"/>
</dbReference>
<evidence type="ECO:0000256" key="1">
    <source>
        <dbReference type="ARBA" id="ARBA00022574"/>
    </source>
</evidence>
<organism evidence="4 5">
    <name type="scientific">Pyronema omphalodes (strain CBS 100304)</name>
    <name type="common">Pyronema confluens</name>
    <dbReference type="NCBI Taxonomy" id="1076935"/>
    <lineage>
        <taxon>Eukaryota</taxon>
        <taxon>Fungi</taxon>
        <taxon>Dikarya</taxon>
        <taxon>Ascomycota</taxon>
        <taxon>Pezizomycotina</taxon>
        <taxon>Pezizomycetes</taxon>
        <taxon>Pezizales</taxon>
        <taxon>Pyronemataceae</taxon>
        <taxon>Pyronema</taxon>
    </lineage>
</organism>
<feature type="repeat" description="WD" evidence="3">
    <location>
        <begin position="12"/>
        <end position="51"/>
    </location>
</feature>
<feature type="repeat" description="WD" evidence="3">
    <location>
        <begin position="229"/>
        <end position="270"/>
    </location>
</feature>
<dbReference type="InterPro" id="IPR051510">
    <property type="entry name" value="SKI8"/>
</dbReference>
<dbReference type="Gene3D" id="2.130.10.10">
    <property type="entry name" value="YVTN repeat-like/Quinoprotein amine dehydrogenase"/>
    <property type="match status" value="1"/>
</dbReference>
<dbReference type="PANTHER" id="PTHR44090">
    <property type="entry name" value="WD REPEAT-CONTAINING PROTEIN 61"/>
    <property type="match status" value="1"/>
</dbReference>
<dbReference type="GO" id="GO:0032991">
    <property type="term" value="C:protein-containing complex"/>
    <property type="evidence" value="ECO:0007669"/>
    <property type="project" value="UniProtKB-ARBA"/>
</dbReference>